<proteinExistence type="predicted"/>
<dbReference type="AlphaFoldDB" id="A0A0K2VH14"/>
<feature type="transmembrane region" description="Helical" evidence="7">
    <location>
        <begin position="30"/>
        <end position="52"/>
    </location>
</feature>
<sequence length="653" mass="74829">MVMMPEWTYHELYRKLRRTLDPTLSSKKGLFLIFSALILMVYLGPSILSWLFDRRSSHPSAIFRNGDDYAELLDQFPLGSCLHEPLSVYMDDLLRGDAHIVRNTESHEYLPYVGNGYFGLSVEPESQFYVFGAKRTLNAPLHFKPLVNVELKVSHWRNEMEEAASIVHFSSGFVYQHRCPKDDENSGITISQTIFAHRKIPHILVQEIKLDNPSNKENTFNLRRSGIHKEWKTSEFATQAKIQDQEYFISTGSEPYPAPEESDNPSTVDLIRVVTIVYPKLEKTITVAPRSSETLIIYTALVYSDPIHPQEDIKKERTRTQSRATDALTKAVKESYYKFRQSHESIWRHNLWNTGFGISYSYADDAVNGHKINATVYYVLSQVPALIHSIYTPPESRNKLQSHLNFPEGCYGGQPSTLNAPNLWTSLATVSKVNYVVKLWKLSLEKHGCHAMLKAGADGVSQAMVLSFMGLNFRQHHLELNAHPKDLHRDFYIRRLRLGGNGTQVNLGVIVQNDNKALLRVSLEKQSQNYYYACDAGCLDPPVKLGTVPKDFPVKLTEPVTAILYITSDYSHILELKDTIHVREVADAPAHEHHVIALHKHGNKLGGLPTIFWFSIGFFIFVFHVFLFKLVWQEYCSGNDKIRTRSRSYYWYN</sequence>
<keyword evidence="2 7" id="KW-0812">Transmembrane</keyword>
<dbReference type="EMBL" id="HACA01032314">
    <property type="protein sequence ID" value="CDW49675.1"/>
    <property type="molecule type" value="Transcribed_RNA"/>
</dbReference>
<dbReference type="PANTHER" id="PTHR31386">
    <property type="entry name" value="UNCHARACTERIZED PROTEIN KIAA2013"/>
    <property type="match status" value="1"/>
</dbReference>
<reference evidence="8" key="1">
    <citation type="submission" date="2014-05" db="EMBL/GenBank/DDBJ databases">
        <authorList>
            <person name="Chronopoulou M."/>
        </authorList>
    </citation>
    <scope>NUCLEOTIDE SEQUENCE</scope>
    <source>
        <tissue evidence="8">Whole organism</tissue>
    </source>
</reference>
<protein>
    <submittedName>
        <fullName evidence="8">Uncharacterized protein</fullName>
    </submittedName>
</protein>
<dbReference type="PANTHER" id="PTHR31386:SF2">
    <property type="entry name" value="SIMILAR TO RIKEN CDNA 2510039O18"/>
    <property type="match status" value="1"/>
</dbReference>
<accession>A0A0K2VH14</accession>
<evidence type="ECO:0000256" key="1">
    <source>
        <dbReference type="ARBA" id="ARBA00004479"/>
    </source>
</evidence>
<keyword evidence="6" id="KW-0325">Glycoprotein</keyword>
<feature type="transmembrane region" description="Helical" evidence="7">
    <location>
        <begin position="611"/>
        <end position="632"/>
    </location>
</feature>
<evidence type="ECO:0000256" key="6">
    <source>
        <dbReference type="ARBA" id="ARBA00023180"/>
    </source>
</evidence>
<keyword evidence="5 7" id="KW-0472">Membrane</keyword>
<evidence type="ECO:0000313" key="8">
    <source>
        <dbReference type="EMBL" id="CDW49675.1"/>
    </source>
</evidence>
<keyword evidence="4 7" id="KW-1133">Transmembrane helix</keyword>
<evidence type="ECO:0000256" key="2">
    <source>
        <dbReference type="ARBA" id="ARBA00022692"/>
    </source>
</evidence>
<dbReference type="Pfam" id="PF10222">
    <property type="entry name" value="DUF2152"/>
    <property type="match status" value="1"/>
</dbReference>
<evidence type="ECO:0000256" key="5">
    <source>
        <dbReference type="ARBA" id="ARBA00023136"/>
    </source>
</evidence>
<evidence type="ECO:0000256" key="4">
    <source>
        <dbReference type="ARBA" id="ARBA00022989"/>
    </source>
</evidence>
<keyword evidence="3" id="KW-0732">Signal</keyword>
<evidence type="ECO:0000256" key="7">
    <source>
        <dbReference type="SAM" id="Phobius"/>
    </source>
</evidence>
<dbReference type="InterPro" id="IPR018795">
    <property type="entry name" value="K2013-like"/>
</dbReference>
<organism evidence="8">
    <name type="scientific">Lepeophtheirus salmonis</name>
    <name type="common">Salmon louse</name>
    <name type="synonym">Caligus salmonis</name>
    <dbReference type="NCBI Taxonomy" id="72036"/>
    <lineage>
        <taxon>Eukaryota</taxon>
        <taxon>Metazoa</taxon>
        <taxon>Ecdysozoa</taxon>
        <taxon>Arthropoda</taxon>
        <taxon>Crustacea</taxon>
        <taxon>Multicrustacea</taxon>
        <taxon>Hexanauplia</taxon>
        <taxon>Copepoda</taxon>
        <taxon>Siphonostomatoida</taxon>
        <taxon>Caligidae</taxon>
        <taxon>Lepeophtheirus</taxon>
    </lineage>
</organism>
<name>A0A0K2VH14_LEPSM</name>
<dbReference type="OrthoDB" id="10017443at2759"/>
<evidence type="ECO:0000256" key="3">
    <source>
        <dbReference type="ARBA" id="ARBA00022729"/>
    </source>
</evidence>
<comment type="subcellular location">
    <subcellularLocation>
        <location evidence="1">Membrane</location>
        <topology evidence="1">Single-pass type I membrane protein</topology>
    </subcellularLocation>
</comment>
<dbReference type="GO" id="GO:0016020">
    <property type="term" value="C:membrane"/>
    <property type="evidence" value="ECO:0007669"/>
    <property type="project" value="UniProtKB-SubCell"/>
</dbReference>